<dbReference type="Proteomes" id="UP000887565">
    <property type="component" value="Unplaced"/>
</dbReference>
<protein>
    <submittedName>
        <fullName evidence="2">Uncharacterized protein</fullName>
    </submittedName>
</protein>
<proteinExistence type="predicted"/>
<sequence length="76" mass="8575">MGTKVLQTLEKTMKPMRKFLPSIGKPLITLLMNDLSKTIESRTLPEMSTIIIKSAMVELQLPDASKESTFSDFFIL</sequence>
<organism evidence="1 2">
    <name type="scientific">Romanomermis culicivorax</name>
    <name type="common">Nematode worm</name>
    <dbReference type="NCBI Taxonomy" id="13658"/>
    <lineage>
        <taxon>Eukaryota</taxon>
        <taxon>Metazoa</taxon>
        <taxon>Ecdysozoa</taxon>
        <taxon>Nematoda</taxon>
        <taxon>Enoplea</taxon>
        <taxon>Dorylaimia</taxon>
        <taxon>Mermithida</taxon>
        <taxon>Mermithoidea</taxon>
        <taxon>Mermithidae</taxon>
        <taxon>Romanomermis</taxon>
    </lineage>
</organism>
<evidence type="ECO:0000313" key="1">
    <source>
        <dbReference type="Proteomes" id="UP000887565"/>
    </source>
</evidence>
<reference evidence="2" key="1">
    <citation type="submission" date="2022-11" db="UniProtKB">
        <authorList>
            <consortium name="WormBaseParasite"/>
        </authorList>
    </citation>
    <scope>IDENTIFICATION</scope>
</reference>
<accession>A0A915IC83</accession>
<evidence type="ECO:0000313" key="2">
    <source>
        <dbReference type="WBParaSite" id="nRc.2.0.1.t11502-RA"/>
    </source>
</evidence>
<dbReference type="WBParaSite" id="nRc.2.0.1.t11502-RA">
    <property type="protein sequence ID" value="nRc.2.0.1.t11502-RA"/>
    <property type="gene ID" value="nRc.2.0.1.g11502"/>
</dbReference>
<dbReference type="AlphaFoldDB" id="A0A915IC83"/>
<name>A0A915IC83_ROMCU</name>
<keyword evidence="1" id="KW-1185">Reference proteome</keyword>